<feature type="domain" description="DUF3298" evidence="1">
    <location>
        <begin position="198"/>
        <end position="274"/>
    </location>
</feature>
<dbReference type="Pfam" id="PF11738">
    <property type="entry name" value="DUF3298"/>
    <property type="match status" value="1"/>
</dbReference>
<keyword evidence="3" id="KW-1185">Reference proteome</keyword>
<name>A0ABW5ZV50_9FLAO</name>
<comment type="caution">
    <text evidence="2">The sequence shown here is derived from an EMBL/GenBank/DDBJ whole genome shotgun (WGS) entry which is preliminary data.</text>
</comment>
<gene>
    <name evidence="2" type="ORF">ACFS29_09135</name>
</gene>
<evidence type="ECO:0000313" key="2">
    <source>
        <dbReference type="EMBL" id="MFD2915801.1"/>
    </source>
</evidence>
<dbReference type="Gene3D" id="3.90.640.20">
    <property type="entry name" value="Heat-shock cognate protein, ATPase"/>
    <property type="match status" value="1"/>
</dbReference>
<dbReference type="InterPro" id="IPR037126">
    <property type="entry name" value="PdaC/RsiV-like_sf"/>
</dbReference>
<evidence type="ECO:0000313" key="3">
    <source>
        <dbReference type="Proteomes" id="UP001597548"/>
    </source>
</evidence>
<dbReference type="Gene3D" id="3.30.565.40">
    <property type="entry name" value="Fervidobacterium nodosum Rt17-B1 like"/>
    <property type="match status" value="1"/>
</dbReference>
<dbReference type="InterPro" id="IPR021729">
    <property type="entry name" value="DUF3298"/>
</dbReference>
<reference evidence="3" key="1">
    <citation type="journal article" date="2019" name="Int. J. Syst. Evol. Microbiol.">
        <title>The Global Catalogue of Microorganisms (GCM) 10K type strain sequencing project: providing services to taxonomists for standard genome sequencing and annotation.</title>
        <authorList>
            <consortium name="The Broad Institute Genomics Platform"/>
            <consortium name="The Broad Institute Genome Sequencing Center for Infectious Disease"/>
            <person name="Wu L."/>
            <person name="Ma J."/>
        </authorList>
    </citation>
    <scope>NUCLEOTIDE SEQUENCE [LARGE SCALE GENOMIC DNA]</scope>
    <source>
        <strain evidence="3">KCTC 32514</strain>
    </source>
</reference>
<dbReference type="RefSeq" id="WP_194509311.1">
    <property type="nucleotide sequence ID" value="NZ_JADILU010000007.1"/>
</dbReference>
<evidence type="ECO:0000259" key="1">
    <source>
        <dbReference type="Pfam" id="PF11738"/>
    </source>
</evidence>
<sequence>MKYLSIILLILLFTNCKNDKRQDSIIEIEETKQIEPVLNDTVQIEDTHVQDLDKTITIELKQQKLIEKVDERKDLQNLIIDKRYLVEKKDYTINFNYPLLNETLKPTNRNFNEFINEYYVNVTKTESDILENKSLCDSIEASKFREERFIDYKIYNVNDQLVSVLFYKENFYSGAMHPSYSFDGFNFDLNRGVFMTYEDFFNEGSEEELVVIINEKINEQIGKGEMYYDCWELSPDDFFESKNNFVLNDTYVEFYFDDCVMCPSYTGTYSIEIELVELLSVLKKYDSNPLVF</sequence>
<accession>A0ABW5ZV50</accession>
<dbReference type="Proteomes" id="UP001597548">
    <property type="component" value="Unassembled WGS sequence"/>
</dbReference>
<organism evidence="2 3">
    <name type="scientific">Psychroserpens luteus</name>
    <dbReference type="NCBI Taxonomy" id="1434066"/>
    <lineage>
        <taxon>Bacteria</taxon>
        <taxon>Pseudomonadati</taxon>
        <taxon>Bacteroidota</taxon>
        <taxon>Flavobacteriia</taxon>
        <taxon>Flavobacteriales</taxon>
        <taxon>Flavobacteriaceae</taxon>
        <taxon>Psychroserpens</taxon>
    </lineage>
</organism>
<dbReference type="EMBL" id="JBHUOS010000008">
    <property type="protein sequence ID" value="MFD2915801.1"/>
    <property type="molecule type" value="Genomic_DNA"/>
</dbReference>
<proteinExistence type="predicted"/>
<protein>
    <submittedName>
        <fullName evidence="2">RsiV family protein</fullName>
    </submittedName>
</protein>